<keyword evidence="4 6" id="KW-0862">Zinc</keyword>
<comment type="similarity">
    <text evidence="6">Belongs to the alpha-carbonic anhydrase family.</text>
</comment>
<keyword evidence="9" id="KW-1185">Reference proteome</keyword>
<evidence type="ECO:0000256" key="5">
    <source>
        <dbReference type="ARBA" id="ARBA00023239"/>
    </source>
</evidence>
<evidence type="ECO:0000256" key="2">
    <source>
        <dbReference type="ARBA" id="ARBA00012925"/>
    </source>
</evidence>
<dbReference type="CDD" id="cd03124">
    <property type="entry name" value="alpha_CA_prokaryotic_like"/>
    <property type="match status" value="1"/>
</dbReference>
<name>A0AA41S6Q0_PAPNU</name>
<evidence type="ECO:0000313" key="8">
    <source>
        <dbReference type="EMBL" id="MCL7030916.1"/>
    </source>
</evidence>
<dbReference type="Gene3D" id="3.10.200.10">
    <property type="entry name" value="Alpha carbonic anhydrase"/>
    <property type="match status" value="1"/>
</dbReference>
<comment type="catalytic activity">
    <reaction evidence="6">
        <text>hydrogencarbonate + H(+) = CO2 + H2O</text>
        <dbReference type="Rhea" id="RHEA:10748"/>
        <dbReference type="ChEBI" id="CHEBI:15377"/>
        <dbReference type="ChEBI" id="CHEBI:15378"/>
        <dbReference type="ChEBI" id="CHEBI:16526"/>
        <dbReference type="ChEBI" id="CHEBI:17544"/>
        <dbReference type="EC" id="4.2.1.1"/>
    </reaction>
</comment>
<keyword evidence="3 6" id="KW-0479">Metal-binding</keyword>
<dbReference type="PANTHER" id="PTHR18952:SF208">
    <property type="entry name" value="CARBONIC ANHYDRASE XA-RELATED"/>
    <property type="match status" value="1"/>
</dbReference>
<evidence type="ECO:0000256" key="1">
    <source>
        <dbReference type="ARBA" id="ARBA00001947"/>
    </source>
</evidence>
<dbReference type="InterPro" id="IPR041891">
    <property type="entry name" value="Alpha_CA_prokaryot-like"/>
</dbReference>
<evidence type="ECO:0000256" key="6">
    <source>
        <dbReference type="RuleBase" id="RU367011"/>
    </source>
</evidence>
<protein>
    <recommendedName>
        <fullName evidence="2 6">Carbonic anhydrase</fullName>
        <ecNumber evidence="2 6">4.2.1.1</ecNumber>
    </recommendedName>
</protein>
<comment type="function">
    <text evidence="6">Reversible hydration of carbon dioxide.</text>
</comment>
<gene>
    <name evidence="8" type="ORF">MKW94_006428</name>
</gene>
<feature type="domain" description="Alpha-carbonic anhydrase" evidence="7">
    <location>
        <begin position="37"/>
        <end position="276"/>
    </location>
</feature>
<dbReference type="EC" id="4.2.1.1" evidence="2 6"/>
<dbReference type="PROSITE" id="PS51144">
    <property type="entry name" value="ALPHA_CA_2"/>
    <property type="match status" value="1"/>
</dbReference>
<dbReference type="SMART" id="SM01057">
    <property type="entry name" value="Carb_anhydrase"/>
    <property type="match status" value="1"/>
</dbReference>
<dbReference type="Proteomes" id="UP001177140">
    <property type="component" value="Unassembled WGS sequence"/>
</dbReference>
<comment type="caution">
    <text evidence="8">The sequence shown here is derived from an EMBL/GenBank/DDBJ whole genome shotgun (WGS) entry which is preliminary data.</text>
</comment>
<feature type="signal peptide" evidence="6">
    <location>
        <begin position="1"/>
        <end position="29"/>
    </location>
</feature>
<dbReference type="GO" id="GO:0004089">
    <property type="term" value="F:carbonate dehydratase activity"/>
    <property type="evidence" value="ECO:0007669"/>
    <property type="project" value="UniProtKB-UniRule"/>
</dbReference>
<dbReference type="InterPro" id="IPR001148">
    <property type="entry name" value="CA_dom"/>
</dbReference>
<evidence type="ECO:0000313" key="9">
    <source>
        <dbReference type="Proteomes" id="UP001177140"/>
    </source>
</evidence>
<sequence>MKSFQSEPTLVFTFLLIGVLVLNPRPTKSWLEVENQLEFDYIVGSAKGPANWGKLRDEWATCNNGTKQSPIDVVYNKMSNAPWLGNLKKLYIPASATLKNRGRDISLQWDVPGSGGYIQISGNTYTLDQVHWHSPSEHTVNGKRYDLELHMVHKNERLQKVAVVAVLYTISGCGSKDPFLKTLEGSISDISGPKKEVKVGRINPSAIDVCSSEYYRYVGSLTTPPCTEGVIWTIKKQVMSVSKEQVMLLRKAVADGARRNARPLQSLNNRGILYYCPRYQTASSPLVDDM</sequence>
<dbReference type="PROSITE" id="PS00162">
    <property type="entry name" value="ALPHA_CA_1"/>
    <property type="match status" value="1"/>
</dbReference>
<dbReference type="AlphaFoldDB" id="A0AA41S6Q0"/>
<dbReference type="GO" id="GO:0008270">
    <property type="term" value="F:zinc ion binding"/>
    <property type="evidence" value="ECO:0007669"/>
    <property type="project" value="UniProtKB-UniRule"/>
</dbReference>
<comment type="cofactor">
    <cofactor evidence="1 6">
        <name>Zn(2+)</name>
        <dbReference type="ChEBI" id="CHEBI:29105"/>
    </cofactor>
</comment>
<keyword evidence="6" id="KW-0732">Signal</keyword>
<dbReference type="Pfam" id="PF00194">
    <property type="entry name" value="Carb_anhydrase"/>
    <property type="match status" value="1"/>
</dbReference>
<reference evidence="8" key="1">
    <citation type="submission" date="2022-03" db="EMBL/GenBank/DDBJ databases">
        <title>A functionally conserved STORR gene fusion in Papaver species that diverged 16.8 million years ago.</title>
        <authorList>
            <person name="Catania T."/>
        </authorList>
    </citation>
    <scope>NUCLEOTIDE SEQUENCE</scope>
    <source>
        <strain evidence="8">S-191538</strain>
    </source>
</reference>
<dbReference type="SUPFAM" id="SSF51069">
    <property type="entry name" value="Carbonic anhydrase"/>
    <property type="match status" value="1"/>
</dbReference>
<accession>A0AA41S6Q0</accession>
<keyword evidence="5 6" id="KW-0456">Lyase</keyword>
<dbReference type="InterPro" id="IPR023561">
    <property type="entry name" value="Carbonic_anhydrase_a-class"/>
</dbReference>
<organism evidence="8 9">
    <name type="scientific">Papaver nudicaule</name>
    <name type="common">Iceland poppy</name>
    <dbReference type="NCBI Taxonomy" id="74823"/>
    <lineage>
        <taxon>Eukaryota</taxon>
        <taxon>Viridiplantae</taxon>
        <taxon>Streptophyta</taxon>
        <taxon>Embryophyta</taxon>
        <taxon>Tracheophyta</taxon>
        <taxon>Spermatophyta</taxon>
        <taxon>Magnoliopsida</taxon>
        <taxon>Ranunculales</taxon>
        <taxon>Papaveraceae</taxon>
        <taxon>Papaveroideae</taxon>
        <taxon>Papaver</taxon>
    </lineage>
</organism>
<feature type="chain" id="PRO_5041481264" description="Carbonic anhydrase" evidence="6">
    <location>
        <begin position="30"/>
        <end position="290"/>
    </location>
</feature>
<evidence type="ECO:0000256" key="3">
    <source>
        <dbReference type="ARBA" id="ARBA00022723"/>
    </source>
</evidence>
<dbReference type="PANTHER" id="PTHR18952">
    <property type="entry name" value="CARBONIC ANHYDRASE"/>
    <property type="match status" value="1"/>
</dbReference>
<dbReference type="EMBL" id="JAJJMA010106689">
    <property type="protein sequence ID" value="MCL7030916.1"/>
    <property type="molecule type" value="Genomic_DNA"/>
</dbReference>
<evidence type="ECO:0000259" key="7">
    <source>
        <dbReference type="PROSITE" id="PS51144"/>
    </source>
</evidence>
<evidence type="ECO:0000256" key="4">
    <source>
        <dbReference type="ARBA" id="ARBA00022833"/>
    </source>
</evidence>
<dbReference type="GO" id="GO:0006730">
    <property type="term" value="P:one-carbon metabolic process"/>
    <property type="evidence" value="ECO:0007669"/>
    <property type="project" value="TreeGrafter"/>
</dbReference>
<proteinExistence type="inferred from homology"/>
<dbReference type="InterPro" id="IPR018338">
    <property type="entry name" value="Carbonic_anhydrase_a-class_CS"/>
</dbReference>
<dbReference type="InterPro" id="IPR036398">
    <property type="entry name" value="CA_dom_sf"/>
</dbReference>